<evidence type="ECO:0000256" key="2">
    <source>
        <dbReference type="ARBA" id="ARBA00004164"/>
    </source>
</evidence>
<keyword evidence="12" id="KW-0175">Coiled coil</keyword>
<proteinExistence type="predicted"/>
<sequence length="528" mass="60041">MPHRNRNIPTQTMPPPKPDLRPSRAPKSTPWQHMADTYAWVVEQEYVKLDKHGRNTEQWIREQQIRFPEGRARHEFGERVRRRMWEDTMYRYEAEAERWMRQEEEMRRIAAERERRRAKAMQEEVRRVEEQIRQQRDAERRKRTEEYHYYRRPTQRRVYERSRSDKSLSDSWKRYEDRWATLAASSEPLTFTNIPWPLASPPTSPEQITLSAVSEFLLSPLHSQSLTRKDRIRNAQLRWHPDRFQRMMHRVPSIEKAIVTEGVGAVARSLNELMSREKVSSPPHIPQNTRARTFNGRLGVTAGASVAVASYLTWRITYGQRIALDSATSLESSKKALSVDGPSSKTTPPPDNQLDSSQSGVAETSNTTTSNIPQSKQFPTEGEKTEGQNQSSTEGEGASGGGGGGGAFNPVTGEINWDCPCLGGMAYGPCGEEFRDAFSCFVCSEEEPKGINCVDKFKAMQTCFRAHPEVYKDEIMDDDDEDPQTQPDSANSKPSTEPQKDTSVSSADQNPLPTPSQSSQTDTPATQA</sequence>
<feature type="compositionally biased region" description="Polar residues" evidence="13">
    <location>
        <begin position="489"/>
        <end position="528"/>
    </location>
</feature>
<evidence type="ECO:0000256" key="6">
    <source>
        <dbReference type="ARBA" id="ARBA00023002"/>
    </source>
</evidence>
<feature type="region of interest" description="Disordered" evidence="13">
    <location>
        <begin position="1"/>
        <end position="30"/>
    </location>
</feature>
<evidence type="ECO:0000256" key="3">
    <source>
        <dbReference type="ARBA" id="ARBA00013714"/>
    </source>
</evidence>
<keyword evidence="7" id="KW-0811">Translocation</keyword>
<keyword evidence="9" id="KW-1015">Disulfide bond</keyword>
<dbReference type="PROSITE" id="PS51808">
    <property type="entry name" value="CHCH"/>
    <property type="match status" value="1"/>
</dbReference>
<comment type="subcellular location">
    <subcellularLocation>
        <location evidence="2">Mitochondrion inner membrane</location>
        <topology evidence="2">Single-pass type II membrane protein</topology>
        <orientation evidence="2">Intermembrane side</orientation>
    </subcellularLocation>
</comment>
<dbReference type="PANTHER" id="PTHR21622">
    <property type="entry name" value="COILED-COIL-HELIX-COILED-COIL-HELIX DOMAIN CONTAINING 4"/>
    <property type="match status" value="1"/>
</dbReference>
<protein>
    <recommendedName>
        <fullName evidence="3">Mitochondrial intermembrane space import and assembly protein 40</fullName>
    </recommendedName>
    <alternativeName>
        <fullName evidence="11">Mitochondrial import inner membrane translocase TIM40</fullName>
    </alternativeName>
</protein>
<keyword evidence="10" id="KW-0676">Redox-active center</keyword>
<dbReference type="AlphaFoldDB" id="A0A0W0FHJ2"/>
<keyword evidence="8" id="KW-0496">Mitochondrion</keyword>
<dbReference type="GO" id="GO:0045041">
    <property type="term" value="P:protein import into mitochondrial intermembrane space"/>
    <property type="evidence" value="ECO:0007669"/>
    <property type="project" value="InterPro"/>
</dbReference>
<dbReference type="Proteomes" id="UP000054988">
    <property type="component" value="Unassembled WGS sequence"/>
</dbReference>
<evidence type="ECO:0000256" key="5">
    <source>
        <dbReference type="ARBA" id="ARBA00022927"/>
    </source>
</evidence>
<evidence type="ECO:0000256" key="10">
    <source>
        <dbReference type="ARBA" id="ARBA00023284"/>
    </source>
</evidence>
<feature type="compositionally biased region" description="Gly residues" evidence="13">
    <location>
        <begin position="397"/>
        <end position="407"/>
    </location>
</feature>
<dbReference type="eggNOG" id="ENOG502SQQI">
    <property type="taxonomic scope" value="Eukaryota"/>
</dbReference>
<name>A0A0W0FHJ2_MONRR</name>
<feature type="region of interest" description="Disordered" evidence="13">
    <location>
        <begin position="474"/>
        <end position="528"/>
    </location>
</feature>
<evidence type="ECO:0000256" key="1">
    <source>
        <dbReference type="ARBA" id="ARBA00001973"/>
    </source>
</evidence>
<evidence type="ECO:0000256" key="11">
    <source>
        <dbReference type="ARBA" id="ARBA00033150"/>
    </source>
</evidence>
<dbReference type="EMBL" id="LATX01001986">
    <property type="protein sequence ID" value="KTB35652.1"/>
    <property type="molecule type" value="Genomic_DNA"/>
</dbReference>
<feature type="coiled-coil region" evidence="12">
    <location>
        <begin position="101"/>
        <end position="145"/>
    </location>
</feature>
<comment type="cofactor">
    <cofactor evidence="1">
        <name>Cu(2+)</name>
        <dbReference type="ChEBI" id="CHEBI:29036"/>
    </cofactor>
</comment>
<keyword evidence="5" id="KW-0653">Protein transport</keyword>
<evidence type="ECO:0000256" key="7">
    <source>
        <dbReference type="ARBA" id="ARBA00023010"/>
    </source>
</evidence>
<dbReference type="GO" id="GO:0005743">
    <property type="term" value="C:mitochondrial inner membrane"/>
    <property type="evidence" value="ECO:0007669"/>
    <property type="project" value="UniProtKB-SubCell"/>
</dbReference>
<dbReference type="Gene3D" id="1.10.287.2900">
    <property type="match status" value="1"/>
</dbReference>
<comment type="caution">
    <text evidence="14">The sequence shown here is derived from an EMBL/GenBank/DDBJ whole genome shotgun (WGS) entry which is preliminary data.</text>
</comment>
<reference evidence="14 15" key="1">
    <citation type="submission" date="2015-12" db="EMBL/GenBank/DDBJ databases">
        <title>Draft genome sequence of Moniliophthora roreri, the causal agent of frosty pod rot of cacao.</title>
        <authorList>
            <person name="Aime M.C."/>
            <person name="Diaz-Valderrama J.R."/>
            <person name="Kijpornyongpan T."/>
            <person name="Phillips-Mora W."/>
        </authorList>
    </citation>
    <scope>NUCLEOTIDE SEQUENCE [LARGE SCALE GENOMIC DNA]</scope>
    <source>
        <strain evidence="14 15">MCA 2952</strain>
    </source>
</reference>
<evidence type="ECO:0000256" key="4">
    <source>
        <dbReference type="ARBA" id="ARBA00022448"/>
    </source>
</evidence>
<evidence type="ECO:0000256" key="8">
    <source>
        <dbReference type="ARBA" id="ARBA00023128"/>
    </source>
</evidence>
<dbReference type="GO" id="GO:0015035">
    <property type="term" value="F:protein-disulfide reductase activity"/>
    <property type="evidence" value="ECO:0007669"/>
    <property type="project" value="InterPro"/>
</dbReference>
<evidence type="ECO:0000256" key="12">
    <source>
        <dbReference type="SAM" id="Coils"/>
    </source>
</evidence>
<evidence type="ECO:0000256" key="9">
    <source>
        <dbReference type="ARBA" id="ARBA00023157"/>
    </source>
</evidence>
<keyword evidence="6" id="KW-0560">Oxidoreductase</keyword>
<feature type="region of interest" description="Disordered" evidence="13">
    <location>
        <begin position="335"/>
        <end position="409"/>
    </location>
</feature>
<dbReference type="GO" id="GO:0005758">
    <property type="term" value="C:mitochondrial intermembrane space"/>
    <property type="evidence" value="ECO:0007669"/>
    <property type="project" value="TreeGrafter"/>
</dbReference>
<organism evidence="14 15">
    <name type="scientific">Moniliophthora roreri</name>
    <name type="common">Frosty pod rot fungus</name>
    <name type="synonym">Monilia roreri</name>
    <dbReference type="NCBI Taxonomy" id="221103"/>
    <lineage>
        <taxon>Eukaryota</taxon>
        <taxon>Fungi</taxon>
        <taxon>Dikarya</taxon>
        <taxon>Basidiomycota</taxon>
        <taxon>Agaricomycotina</taxon>
        <taxon>Agaricomycetes</taxon>
        <taxon>Agaricomycetidae</taxon>
        <taxon>Agaricales</taxon>
        <taxon>Marasmiineae</taxon>
        <taxon>Marasmiaceae</taxon>
        <taxon>Moniliophthora</taxon>
    </lineage>
</organism>
<evidence type="ECO:0000256" key="13">
    <source>
        <dbReference type="SAM" id="MobiDB-lite"/>
    </source>
</evidence>
<feature type="compositionally biased region" description="Polar residues" evidence="13">
    <location>
        <begin position="353"/>
        <end position="378"/>
    </location>
</feature>
<dbReference type="PANTHER" id="PTHR21622:SF0">
    <property type="entry name" value="COILED-COIL-HELIX-COILED-COIL-HELIX DOMAIN CONTAINING 4"/>
    <property type="match status" value="1"/>
</dbReference>
<gene>
    <name evidence="14" type="ORF">WG66_11817</name>
</gene>
<dbReference type="InterPro" id="IPR039289">
    <property type="entry name" value="CHCHD4"/>
</dbReference>
<keyword evidence="4" id="KW-0813">Transport</keyword>
<accession>A0A0W0FHJ2</accession>
<evidence type="ECO:0000313" key="14">
    <source>
        <dbReference type="EMBL" id="KTB35652.1"/>
    </source>
</evidence>
<evidence type="ECO:0000313" key="15">
    <source>
        <dbReference type="Proteomes" id="UP000054988"/>
    </source>
</evidence>